<keyword evidence="3" id="KW-1185">Reference proteome</keyword>
<proteinExistence type="predicted"/>
<dbReference type="OrthoDB" id="9795302at2"/>
<dbReference type="InterPro" id="IPR020945">
    <property type="entry name" value="DMSO/NO3_reduct_chaperone"/>
</dbReference>
<protein>
    <submittedName>
        <fullName evidence="2">Twin-arginine leader-binding protein</fullName>
    </submittedName>
</protein>
<dbReference type="Proteomes" id="UP000254467">
    <property type="component" value="Unassembled WGS sequence"/>
</dbReference>
<dbReference type="RefSeq" id="WP_018581647.1">
    <property type="nucleotide sequence ID" value="NZ_LDYD01000005.1"/>
</dbReference>
<dbReference type="Pfam" id="PF02613">
    <property type="entry name" value="Nitrate_red_del"/>
    <property type="match status" value="1"/>
</dbReference>
<organism evidence="2 3">
    <name type="scientific">Corynebacterium pilosum</name>
    <dbReference type="NCBI Taxonomy" id="35756"/>
    <lineage>
        <taxon>Bacteria</taxon>
        <taxon>Bacillati</taxon>
        <taxon>Actinomycetota</taxon>
        <taxon>Actinomycetes</taxon>
        <taxon>Mycobacteriales</taxon>
        <taxon>Corynebacteriaceae</taxon>
        <taxon>Corynebacterium</taxon>
    </lineage>
</organism>
<dbReference type="AlphaFoldDB" id="A0A376CMX3"/>
<keyword evidence="1" id="KW-0143">Chaperone</keyword>
<dbReference type="InterPro" id="IPR050289">
    <property type="entry name" value="TorD/DmsD_chaperones"/>
</dbReference>
<name>A0A376CMX3_9CORY</name>
<gene>
    <name evidence="2" type="ORF">NCTC11862_01444</name>
</gene>
<evidence type="ECO:0000313" key="3">
    <source>
        <dbReference type="Proteomes" id="UP000254467"/>
    </source>
</evidence>
<dbReference type="PANTHER" id="PTHR34227:SF1">
    <property type="entry name" value="DIMETHYL SULFOXIDE REDUCTASE CHAPERONE-RELATED"/>
    <property type="match status" value="1"/>
</dbReference>
<dbReference type="PANTHER" id="PTHR34227">
    <property type="entry name" value="CHAPERONE PROTEIN YCDY"/>
    <property type="match status" value="1"/>
</dbReference>
<dbReference type="Gene3D" id="1.10.3480.10">
    <property type="entry name" value="TorD-like"/>
    <property type="match status" value="1"/>
</dbReference>
<dbReference type="EMBL" id="UFXQ01000001">
    <property type="protein sequence ID" value="STC69645.1"/>
    <property type="molecule type" value="Genomic_DNA"/>
</dbReference>
<accession>A0A376CMX3</accession>
<dbReference type="InterPro" id="IPR036411">
    <property type="entry name" value="TorD-like_sf"/>
</dbReference>
<dbReference type="STRING" id="35756.GCA_001044155_00913"/>
<sequence>MDRLAIAADIVGQLYLSVPRPELRTALNDEQFLRDWPLEDEHSAQAVQLLLEAEPDTEEELKRDHLYLFTGIGAPLAQPYESPYFSPDGLVMDTATAEVTEVYRQVGFSTGTDTMPDDHIGFQLMCVGHMARGHASANQIAAFVEQHLGRFADKVMAGVDENARTAIYRALPGLTRGVLAAAL</sequence>
<dbReference type="SUPFAM" id="SSF89155">
    <property type="entry name" value="TorD-like"/>
    <property type="match status" value="1"/>
</dbReference>
<evidence type="ECO:0000256" key="1">
    <source>
        <dbReference type="ARBA" id="ARBA00023186"/>
    </source>
</evidence>
<reference evidence="2 3" key="1">
    <citation type="submission" date="2018-06" db="EMBL/GenBank/DDBJ databases">
        <authorList>
            <consortium name="Pathogen Informatics"/>
            <person name="Doyle S."/>
        </authorList>
    </citation>
    <scope>NUCLEOTIDE SEQUENCE [LARGE SCALE GENOMIC DNA]</scope>
    <source>
        <strain evidence="2 3">NCTC11862</strain>
    </source>
</reference>
<evidence type="ECO:0000313" key="2">
    <source>
        <dbReference type="EMBL" id="STC69645.1"/>
    </source>
</evidence>